<dbReference type="PANTHER" id="PTHR48034">
    <property type="entry name" value="TRANSFORMER-2 SEX-DETERMINING PROTEIN-RELATED"/>
    <property type="match status" value="1"/>
</dbReference>
<dbReference type="InterPro" id="IPR050441">
    <property type="entry name" value="RBM"/>
</dbReference>
<organism evidence="3 4">
    <name type="scientific">Fragilariopsis cylindrus CCMP1102</name>
    <dbReference type="NCBI Taxonomy" id="635003"/>
    <lineage>
        <taxon>Eukaryota</taxon>
        <taxon>Sar</taxon>
        <taxon>Stramenopiles</taxon>
        <taxon>Ochrophyta</taxon>
        <taxon>Bacillariophyta</taxon>
        <taxon>Bacillariophyceae</taxon>
        <taxon>Bacillariophycidae</taxon>
        <taxon>Bacillariales</taxon>
        <taxon>Bacillariaceae</taxon>
        <taxon>Fragilariopsis</taxon>
    </lineage>
</organism>
<dbReference type="KEGG" id="fcy:FRACYDRAFT_155361"/>
<accession>A0A1E7EN43</accession>
<dbReference type="InterPro" id="IPR035979">
    <property type="entry name" value="RBD_domain_sf"/>
</dbReference>
<dbReference type="EMBL" id="KV784394">
    <property type="protein sequence ID" value="OEU06993.1"/>
    <property type="molecule type" value="Genomic_DNA"/>
</dbReference>
<dbReference type="SUPFAM" id="SSF54928">
    <property type="entry name" value="RNA-binding domain, RBD"/>
    <property type="match status" value="1"/>
</dbReference>
<gene>
    <name evidence="3" type="ORF">FRACYDRAFT_155361</name>
</gene>
<keyword evidence="1" id="KW-0694">RNA-binding</keyword>
<evidence type="ECO:0000313" key="4">
    <source>
        <dbReference type="Proteomes" id="UP000095751"/>
    </source>
</evidence>
<keyword evidence="4" id="KW-1185">Reference proteome</keyword>
<reference evidence="3 4" key="1">
    <citation type="submission" date="2016-09" db="EMBL/GenBank/DDBJ databases">
        <title>Extensive genetic diversity and differential bi-allelic expression allows diatom success in the polar Southern Ocean.</title>
        <authorList>
            <consortium name="DOE Joint Genome Institute"/>
            <person name="Mock T."/>
            <person name="Otillar R.P."/>
            <person name="Strauss J."/>
            <person name="Dupont C."/>
            <person name="Frickenhaus S."/>
            <person name="Maumus F."/>
            <person name="Mcmullan M."/>
            <person name="Sanges R."/>
            <person name="Schmutz J."/>
            <person name="Toseland A."/>
            <person name="Valas R."/>
            <person name="Veluchamy A."/>
            <person name="Ward B.J."/>
            <person name="Allen A."/>
            <person name="Barry K."/>
            <person name="Falciatore A."/>
            <person name="Ferrante M."/>
            <person name="Fortunato A.E."/>
            <person name="Gloeckner G."/>
            <person name="Gruber A."/>
            <person name="Hipkin R."/>
            <person name="Janech M."/>
            <person name="Kroth P."/>
            <person name="Leese F."/>
            <person name="Lindquist E."/>
            <person name="Lyon B.R."/>
            <person name="Martin J."/>
            <person name="Mayer C."/>
            <person name="Parker M."/>
            <person name="Quesneville H."/>
            <person name="Raymond J."/>
            <person name="Uhlig C."/>
            <person name="Valentin K.U."/>
            <person name="Worden A.Z."/>
            <person name="Armbrust E.V."/>
            <person name="Bowler C."/>
            <person name="Green B."/>
            <person name="Moulton V."/>
            <person name="Van Oosterhout C."/>
            <person name="Grigoriev I."/>
        </authorList>
    </citation>
    <scope>NUCLEOTIDE SEQUENCE [LARGE SCALE GENOMIC DNA]</scope>
    <source>
        <strain evidence="3 4">CCMP1102</strain>
    </source>
</reference>
<dbReference type="Proteomes" id="UP000095751">
    <property type="component" value="Unassembled WGS sequence"/>
</dbReference>
<proteinExistence type="predicted"/>
<feature type="non-terminal residue" evidence="3">
    <location>
        <position position="1"/>
    </location>
</feature>
<dbReference type="AlphaFoldDB" id="A0A1E7EN43"/>
<dbReference type="InterPro" id="IPR000504">
    <property type="entry name" value="RRM_dom"/>
</dbReference>
<dbReference type="OrthoDB" id="439808at2759"/>
<dbReference type="InterPro" id="IPR012677">
    <property type="entry name" value="Nucleotide-bd_a/b_plait_sf"/>
</dbReference>
<dbReference type="Gene3D" id="3.30.70.330">
    <property type="match status" value="1"/>
</dbReference>
<dbReference type="GO" id="GO:0003723">
    <property type="term" value="F:RNA binding"/>
    <property type="evidence" value="ECO:0007669"/>
    <property type="project" value="UniProtKB-UniRule"/>
</dbReference>
<dbReference type="SMART" id="SM00360">
    <property type="entry name" value="RRM"/>
    <property type="match status" value="1"/>
</dbReference>
<dbReference type="Pfam" id="PF00076">
    <property type="entry name" value="RRM_1"/>
    <property type="match status" value="1"/>
</dbReference>
<evidence type="ECO:0000256" key="1">
    <source>
        <dbReference type="PROSITE-ProRule" id="PRU00176"/>
    </source>
</evidence>
<name>A0A1E7EN43_9STRA</name>
<protein>
    <submittedName>
        <fullName evidence="3">RNA-binding region RNP-1</fullName>
    </submittedName>
</protein>
<feature type="domain" description="RRM" evidence="2">
    <location>
        <begin position="1"/>
        <end position="76"/>
    </location>
</feature>
<dbReference type="PROSITE" id="PS50102">
    <property type="entry name" value="RRM"/>
    <property type="match status" value="1"/>
</dbReference>
<feature type="non-terminal residue" evidence="3">
    <location>
        <position position="78"/>
    </location>
</feature>
<sequence>LYVGNISFDTTEDILRDAFSKYGSVSDCFLPTDRESGRPRGFAFVTMPASEAEEACEKINESEIDGRTVRVNESRPKE</sequence>
<evidence type="ECO:0000313" key="3">
    <source>
        <dbReference type="EMBL" id="OEU06993.1"/>
    </source>
</evidence>
<dbReference type="InParanoid" id="A0A1E7EN43"/>
<evidence type="ECO:0000259" key="2">
    <source>
        <dbReference type="PROSITE" id="PS50102"/>
    </source>
</evidence>